<name>A0A9D7AGF8_9GAMM</name>
<proteinExistence type="predicted"/>
<dbReference type="Proteomes" id="UP001296969">
    <property type="component" value="Unassembled WGS sequence"/>
</dbReference>
<evidence type="ECO:0000313" key="1">
    <source>
        <dbReference type="EMBL" id="MBK5072188.1"/>
    </source>
</evidence>
<dbReference type="EMBL" id="JADRCQ010000001">
    <property type="protein sequence ID" value="MBK5072188.1"/>
    <property type="molecule type" value="Genomic_DNA"/>
</dbReference>
<dbReference type="RefSeq" id="WP_228397355.1">
    <property type="nucleotide sequence ID" value="NZ_JADRCP010000001.1"/>
</dbReference>
<accession>A0A9D7AGF8</accession>
<comment type="caution">
    <text evidence="2">The sequence shown here is derived from an EMBL/GenBank/DDBJ whole genome shotgun (WGS) entry which is preliminary data.</text>
</comment>
<dbReference type="EMBL" id="JADRCP010000001">
    <property type="protein sequence ID" value="MBK5175497.1"/>
    <property type="molecule type" value="Genomic_DNA"/>
</dbReference>
<evidence type="ECO:0000313" key="2">
    <source>
        <dbReference type="EMBL" id="MBK5175497.1"/>
    </source>
</evidence>
<protein>
    <submittedName>
        <fullName evidence="2">Uncharacterized protein</fullName>
    </submittedName>
</protein>
<evidence type="ECO:0000313" key="4">
    <source>
        <dbReference type="Proteomes" id="UP001296969"/>
    </source>
</evidence>
<evidence type="ECO:0000313" key="3">
    <source>
        <dbReference type="Proteomes" id="UP000807542"/>
    </source>
</evidence>
<dbReference type="Proteomes" id="UP000807542">
    <property type="component" value="Unassembled WGS sequence"/>
</dbReference>
<sequence length="120" mass="13906">MLENKDLFGKELMCSVRDISISRFEDILDGKMKSKELIELTSELDSFDESEKEFIKKIVIKTVDNVIYNFLNMLEENENSISLMLYDVNGNRENIISLSDGLSGELFTSDGWINKFSNYR</sequence>
<organism evidence="2 3">
    <name type="scientific">Limnobaculum xujianqingii</name>
    <dbReference type="NCBI Taxonomy" id="2738837"/>
    <lineage>
        <taxon>Bacteria</taxon>
        <taxon>Pseudomonadati</taxon>
        <taxon>Pseudomonadota</taxon>
        <taxon>Gammaproteobacteria</taxon>
        <taxon>Enterobacterales</taxon>
        <taxon>Budviciaceae</taxon>
        <taxon>Limnobaculum</taxon>
    </lineage>
</organism>
<keyword evidence="4" id="KW-1185">Reference proteome</keyword>
<dbReference type="AlphaFoldDB" id="A0A9D7AGF8"/>
<reference evidence="2 4" key="1">
    <citation type="submission" date="2020-11" db="EMBL/GenBank/DDBJ databases">
        <title>Insectihabitans protaetiae gen. nov. sp. nov. and Insectihabitans allomyrinae sp. nov., isolated from larvae of Protaetia brevitarsis seulensis and Allomyrina dichotoma, respectively.</title>
        <authorList>
            <person name="Lee S.D."/>
            <person name="Byeon Y.-S."/>
            <person name="Kim S.-M."/>
            <person name="Yang H.L."/>
            <person name="Kim I.S."/>
        </authorList>
    </citation>
    <scope>NUCLEOTIDE SEQUENCE</scope>
    <source>
        <strain evidence="2">CWB-B4</strain>
        <strain evidence="1 4">CWB-B43</strain>
    </source>
</reference>
<gene>
    <name evidence="2" type="ORF">I2492_04050</name>
    <name evidence="1" type="ORF">I2493_04050</name>
</gene>